<comment type="caution">
    <text evidence="2">The sequence shown here is derived from an EMBL/GenBank/DDBJ whole genome shotgun (WGS) entry which is preliminary data.</text>
</comment>
<dbReference type="GO" id="GO:0016787">
    <property type="term" value="F:hydrolase activity"/>
    <property type="evidence" value="ECO:0007669"/>
    <property type="project" value="UniProtKB-KW"/>
</dbReference>
<evidence type="ECO:0000256" key="1">
    <source>
        <dbReference type="SAM" id="SignalP"/>
    </source>
</evidence>
<evidence type="ECO:0000313" key="3">
    <source>
        <dbReference type="Proteomes" id="UP001433638"/>
    </source>
</evidence>
<proteinExistence type="predicted"/>
<accession>A0ABV1M4T8</accession>
<dbReference type="InterPro" id="IPR018550">
    <property type="entry name" value="Lipid-A_deacylase-rel"/>
</dbReference>
<feature type="signal peptide" evidence="1">
    <location>
        <begin position="1"/>
        <end position="19"/>
    </location>
</feature>
<keyword evidence="3" id="KW-1185">Reference proteome</keyword>
<keyword evidence="2" id="KW-0378">Hydrolase</keyword>
<evidence type="ECO:0000313" key="2">
    <source>
        <dbReference type="EMBL" id="MEQ6291241.1"/>
    </source>
</evidence>
<organism evidence="2 3">
    <name type="scientific">Vogesella oryzagri</name>
    <dbReference type="NCBI Taxonomy" id="3160864"/>
    <lineage>
        <taxon>Bacteria</taxon>
        <taxon>Pseudomonadati</taxon>
        <taxon>Pseudomonadota</taxon>
        <taxon>Betaproteobacteria</taxon>
        <taxon>Neisseriales</taxon>
        <taxon>Chromobacteriaceae</taxon>
        <taxon>Vogesella</taxon>
    </lineage>
</organism>
<dbReference type="EMBL" id="JBEFLD010000005">
    <property type="protein sequence ID" value="MEQ6291241.1"/>
    <property type="molecule type" value="Genomic_DNA"/>
</dbReference>
<feature type="chain" id="PRO_5047222210" evidence="1">
    <location>
        <begin position="20"/>
        <end position="170"/>
    </location>
</feature>
<dbReference type="Gene3D" id="2.40.160.20">
    <property type="match status" value="1"/>
</dbReference>
<dbReference type="PIRSF" id="PIRSF029681">
    <property type="entry name" value="PagL"/>
    <property type="match status" value="1"/>
</dbReference>
<dbReference type="Proteomes" id="UP001433638">
    <property type="component" value="Unassembled WGS sequence"/>
</dbReference>
<gene>
    <name evidence="2" type="ORF">ABNW52_11520</name>
</gene>
<sequence>MKNNTILACLLCAALASHAAALDLSVGAGSNGEGANYFRLGGQQAFDNSWWQSRHGRLTGYWDAAVSYWQARESQDNQSLSLSPVLVYQFHGDGIRPFIEAGIGLAAFRHTRVDDHQLGSALQMEDRLGVGLRLGDGHTLGLRAIHYSNGGLQQPNDGIEGYSLYYQWQY</sequence>
<keyword evidence="1" id="KW-0732">Signal</keyword>
<protein>
    <submittedName>
        <fullName evidence="2">Acyloxyacyl hydrolase</fullName>
    </submittedName>
</protein>
<dbReference type="RefSeq" id="WP_349587802.1">
    <property type="nucleotide sequence ID" value="NZ_JBEFLD010000005.1"/>
</dbReference>
<dbReference type="Pfam" id="PF09411">
    <property type="entry name" value="PagL"/>
    <property type="match status" value="1"/>
</dbReference>
<reference evidence="2" key="1">
    <citation type="submission" date="2024-06" db="EMBL/GenBank/DDBJ databases">
        <title>Genome sequence of Vogesella sp. MAHUQ-64.</title>
        <authorList>
            <person name="Huq M.A."/>
        </authorList>
    </citation>
    <scope>NUCLEOTIDE SEQUENCE</scope>
    <source>
        <strain evidence="2">MAHUQ-64</strain>
    </source>
</reference>
<name>A0ABV1M4T8_9NEIS</name>